<dbReference type="GO" id="GO:0004672">
    <property type="term" value="F:protein kinase activity"/>
    <property type="evidence" value="ECO:0007669"/>
    <property type="project" value="InterPro"/>
</dbReference>
<dbReference type="PROSITE" id="PS00109">
    <property type="entry name" value="PROTEIN_KINASE_TYR"/>
    <property type="match status" value="1"/>
</dbReference>
<comment type="caution">
    <text evidence="7">The sequence shown here is derived from an EMBL/GenBank/DDBJ whole genome shotgun (WGS) entry which is preliminary data.</text>
</comment>
<dbReference type="Pfam" id="PF07714">
    <property type="entry name" value="PK_Tyr_Ser-Thr"/>
    <property type="match status" value="1"/>
</dbReference>
<dbReference type="InterPro" id="IPR052101">
    <property type="entry name" value="Plant_StressResp_Kinase"/>
</dbReference>
<dbReference type="Gene3D" id="1.10.510.10">
    <property type="entry name" value="Transferase(Phosphotransferase) domain 1"/>
    <property type="match status" value="1"/>
</dbReference>
<dbReference type="PROSITE" id="PS50011">
    <property type="entry name" value="PROTEIN_KINASE_DOM"/>
    <property type="match status" value="1"/>
</dbReference>
<evidence type="ECO:0000313" key="7">
    <source>
        <dbReference type="EMBL" id="GFA37160.1"/>
    </source>
</evidence>
<dbReference type="AlphaFoldDB" id="A0A699JIS6"/>
<dbReference type="InterPro" id="IPR011009">
    <property type="entry name" value="Kinase-like_dom_sf"/>
</dbReference>
<evidence type="ECO:0000259" key="6">
    <source>
        <dbReference type="PROSITE" id="PS50011"/>
    </source>
</evidence>
<feature type="non-terminal residue" evidence="7">
    <location>
        <position position="1"/>
    </location>
</feature>
<dbReference type="InterPro" id="IPR008266">
    <property type="entry name" value="Tyr_kinase_AS"/>
</dbReference>
<gene>
    <name evidence="7" type="ORF">Tci_609132</name>
</gene>
<dbReference type="InterPro" id="IPR000719">
    <property type="entry name" value="Prot_kinase_dom"/>
</dbReference>
<dbReference type="PANTHER" id="PTHR47983">
    <property type="entry name" value="PTO-INTERACTING PROTEIN 1-LIKE"/>
    <property type="match status" value="1"/>
</dbReference>
<sequence length="187" mass="20360">IAVDAARGLEYLHEKVQPPLIHGDIRSSNVLLSEDLKAKIADLNLSEQALDMAACFHSTRVPGSFGYHGPEYASAEELTELTEKSDIYSFGVVLLELLTGRKPVDHTLPCEQQNLVTWATPMLSADEVEQCVDPNLNGEYPLKAIAKLAAVASLCVQDEPDFRPNMSIVVRALQPLLNAAPEPVAEV</sequence>
<proteinExistence type="predicted"/>
<keyword evidence="1" id="KW-0597">Phosphoprotein</keyword>
<dbReference type="EMBL" id="BKCJ010412691">
    <property type="protein sequence ID" value="GFA37160.1"/>
    <property type="molecule type" value="Genomic_DNA"/>
</dbReference>
<name>A0A699JIS6_TANCI</name>
<dbReference type="PANTHER" id="PTHR47983:SF7">
    <property type="entry name" value="PROTEIN KINASE SUPERFAMILY PROTEIN"/>
    <property type="match status" value="1"/>
</dbReference>
<keyword evidence="4 7" id="KW-0418">Kinase</keyword>
<dbReference type="GO" id="GO:0005524">
    <property type="term" value="F:ATP binding"/>
    <property type="evidence" value="ECO:0007669"/>
    <property type="project" value="UniProtKB-KW"/>
</dbReference>
<organism evidence="7">
    <name type="scientific">Tanacetum cinerariifolium</name>
    <name type="common">Dalmatian daisy</name>
    <name type="synonym">Chrysanthemum cinerariifolium</name>
    <dbReference type="NCBI Taxonomy" id="118510"/>
    <lineage>
        <taxon>Eukaryota</taxon>
        <taxon>Viridiplantae</taxon>
        <taxon>Streptophyta</taxon>
        <taxon>Embryophyta</taxon>
        <taxon>Tracheophyta</taxon>
        <taxon>Spermatophyta</taxon>
        <taxon>Magnoliopsida</taxon>
        <taxon>eudicotyledons</taxon>
        <taxon>Gunneridae</taxon>
        <taxon>Pentapetalae</taxon>
        <taxon>asterids</taxon>
        <taxon>campanulids</taxon>
        <taxon>Asterales</taxon>
        <taxon>Asteraceae</taxon>
        <taxon>Asteroideae</taxon>
        <taxon>Anthemideae</taxon>
        <taxon>Anthemidinae</taxon>
        <taxon>Tanacetum</taxon>
    </lineage>
</organism>
<evidence type="ECO:0000256" key="2">
    <source>
        <dbReference type="ARBA" id="ARBA00022679"/>
    </source>
</evidence>
<evidence type="ECO:0000256" key="3">
    <source>
        <dbReference type="ARBA" id="ARBA00022741"/>
    </source>
</evidence>
<dbReference type="InterPro" id="IPR001245">
    <property type="entry name" value="Ser-Thr/Tyr_kinase_cat_dom"/>
</dbReference>
<keyword evidence="3" id="KW-0547">Nucleotide-binding</keyword>
<protein>
    <submittedName>
        <fullName evidence="7">PTI1-like tyrosine-protein kinase 3 isoform X2</fullName>
    </submittedName>
</protein>
<dbReference type="FunFam" id="1.10.510.10:FF:000095">
    <property type="entry name" value="protein STRUBBELIG-RECEPTOR FAMILY 8"/>
    <property type="match status" value="1"/>
</dbReference>
<accession>A0A699JIS6</accession>
<reference evidence="7" key="1">
    <citation type="journal article" date="2019" name="Sci. Rep.">
        <title>Draft genome of Tanacetum cinerariifolium, the natural source of mosquito coil.</title>
        <authorList>
            <person name="Yamashiro T."/>
            <person name="Shiraishi A."/>
            <person name="Satake H."/>
            <person name="Nakayama K."/>
        </authorList>
    </citation>
    <scope>NUCLEOTIDE SEQUENCE</scope>
</reference>
<dbReference type="SUPFAM" id="SSF56112">
    <property type="entry name" value="Protein kinase-like (PK-like)"/>
    <property type="match status" value="1"/>
</dbReference>
<evidence type="ECO:0000256" key="5">
    <source>
        <dbReference type="ARBA" id="ARBA00022840"/>
    </source>
</evidence>
<keyword evidence="5" id="KW-0067">ATP-binding</keyword>
<keyword evidence="2" id="KW-0808">Transferase</keyword>
<feature type="domain" description="Protein kinase" evidence="6">
    <location>
        <begin position="1"/>
        <end position="177"/>
    </location>
</feature>
<evidence type="ECO:0000256" key="1">
    <source>
        <dbReference type="ARBA" id="ARBA00022553"/>
    </source>
</evidence>
<evidence type="ECO:0000256" key="4">
    <source>
        <dbReference type="ARBA" id="ARBA00022777"/>
    </source>
</evidence>